<proteinExistence type="predicted"/>
<comment type="caution">
    <text evidence="2">The sequence shown here is derived from an EMBL/GenBank/DDBJ whole genome shotgun (WGS) entry which is preliminary data.</text>
</comment>
<sequence>MTMGKIASLVKRHIWVWSLVLGFISFGGGFVASYYQQYRSTYLDGLRKNYEQFQESSQRIDDSLKLFSDVARGLKTKTPDEVEVLRNKLLRSVDSVRELSRRIDGTLSVAKNYERAVVRLADAADEITGPYDGKSLVEAVNEYYLAQQTVEAAVIKEDTKFLR</sequence>
<accession>A0A643EZ00</accession>
<protein>
    <submittedName>
        <fullName evidence="2">Uncharacterized protein</fullName>
    </submittedName>
</protein>
<feature type="transmembrane region" description="Helical" evidence="1">
    <location>
        <begin position="14"/>
        <end position="35"/>
    </location>
</feature>
<name>A0A643EZ00_9HYPH</name>
<organism evidence="2">
    <name type="scientific">Brucella pituitosa</name>
    <dbReference type="NCBI Taxonomy" id="571256"/>
    <lineage>
        <taxon>Bacteria</taxon>
        <taxon>Pseudomonadati</taxon>
        <taxon>Pseudomonadota</taxon>
        <taxon>Alphaproteobacteria</taxon>
        <taxon>Hyphomicrobiales</taxon>
        <taxon>Brucellaceae</taxon>
        <taxon>Brucella/Ochrobactrum group</taxon>
        <taxon>Brucella</taxon>
    </lineage>
</organism>
<dbReference type="RefSeq" id="WP_128093754.1">
    <property type="nucleotide sequence ID" value="NZ_JBHEEN010000005.1"/>
</dbReference>
<reference evidence="2" key="1">
    <citation type="submission" date="2019-09" db="EMBL/GenBank/DDBJ databases">
        <title>Draft genome sequences of 48 bacterial type strains from the CCUG.</title>
        <authorList>
            <person name="Tunovic T."/>
            <person name="Pineiro-Iglesias B."/>
            <person name="Unosson C."/>
            <person name="Inganas E."/>
            <person name="Ohlen M."/>
            <person name="Cardew S."/>
            <person name="Jensie-Markopoulos S."/>
            <person name="Salva-Serra F."/>
            <person name="Jaen-Luchoro D."/>
            <person name="Karlsson R."/>
            <person name="Svensson-Stadler L."/>
            <person name="Chun J."/>
            <person name="Moore E."/>
        </authorList>
    </citation>
    <scope>NUCLEOTIDE SEQUENCE</scope>
    <source>
        <strain evidence="2">CCUG 50899</strain>
    </source>
</reference>
<evidence type="ECO:0000313" key="2">
    <source>
        <dbReference type="EMBL" id="KAB0571078.1"/>
    </source>
</evidence>
<keyword evidence="1" id="KW-0472">Membrane</keyword>
<keyword evidence="1" id="KW-0812">Transmembrane</keyword>
<dbReference type="AlphaFoldDB" id="A0A643EZ00"/>
<evidence type="ECO:0000256" key="1">
    <source>
        <dbReference type="SAM" id="Phobius"/>
    </source>
</evidence>
<gene>
    <name evidence="2" type="ORF">F7Q93_14030</name>
</gene>
<keyword evidence="1" id="KW-1133">Transmembrane helix</keyword>
<dbReference type="EMBL" id="VZPE01000005">
    <property type="protein sequence ID" value="KAB0571078.1"/>
    <property type="molecule type" value="Genomic_DNA"/>
</dbReference>